<name>A0AAU8A8H8_9FIRM</name>
<evidence type="ECO:0000259" key="4">
    <source>
        <dbReference type="Pfam" id="PF08241"/>
    </source>
</evidence>
<dbReference type="EMBL" id="CP117826">
    <property type="protein sequence ID" value="XCC62021.1"/>
    <property type="molecule type" value="Genomic_DNA"/>
</dbReference>
<dbReference type="CDD" id="cd02440">
    <property type="entry name" value="AdoMet_MTases"/>
    <property type="match status" value="1"/>
</dbReference>
<dbReference type="GO" id="GO:0008757">
    <property type="term" value="F:S-adenosylmethionine-dependent methyltransferase activity"/>
    <property type="evidence" value="ECO:0007669"/>
    <property type="project" value="InterPro"/>
</dbReference>
<sequence length="243" mass="27389">MRENKYDEKTFFQKYSRMDRSTKGLAGAGEWHVFRRLLPAFSGKRVLDLGCGFGWHCAYAAKNGAACVTGVDLSEQMLERARRENAAANINYLHTAIEDVSFPDGSFDIVISSLALHYVASFQDICVKVYRYLTAGGDFVFSVEHPVFTAQGPQDWCYDASGVIRHWPVDHYFSEGRRNARFLGEPVVKYHRTLTSYLMSLLGVGFRITGVTEPQPDPSMLGIPGMQDELRRPMMLIVSAKKE</sequence>
<keyword evidence="3" id="KW-0949">S-adenosyl-L-methionine</keyword>
<protein>
    <submittedName>
        <fullName evidence="5">Class I SAM-dependent methyltransferase</fullName>
    </submittedName>
</protein>
<dbReference type="PANTHER" id="PTHR43464:SF19">
    <property type="entry name" value="UBIQUINONE BIOSYNTHESIS O-METHYLTRANSFERASE, MITOCHONDRIAL"/>
    <property type="match status" value="1"/>
</dbReference>
<evidence type="ECO:0000313" key="5">
    <source>
        <dbReference type="EMBL" id="XCC62021.1"/>
    </source>
</evidence>
<dbReference type="SUPFAM" id="SSF53335">
    <property type="entry name" value="S-adenosyl-L-methionine-dependent methyltransferases"/>
    <property type="match status" value="1"/>
</dbReference>
<reference evidence="5" key="1">
    <citation type="submission" date="2023-02" db="EMBL/GenBank/DDBJ databases">
        <title>Gut commensal Christensenella minuta modulates host metabolism via a new class of secondary bile acids.</title>
        <authorList>
            <person name="Liu C."/>
        </authorList>
    </citation>
    <scope>NUCLEOTIDE SEQUENCE</scope>
    <source>
        <strain evidence="5">CA70</strain>
    </source>
</reference>
<dbReference type="Gene3D" id="3.40.50.150">
    <property type="entry name" value="Vaccinia Virus protein VP39"/>
    <property type="match status" value="1"/>
</dbReference>
<evidence type="ECO:0000256" key="3">
    <source>
        <dbReference type="ARBA" id="ARBA00022691"/>
    </source>
</evidence>
<accession>A0AAU8A8H8</accession>
<gene>
    <name evidence="5" type="ORF">PUP29_10890</name>
</gene>
<keyword evidence="1 5" id="KW-0489">Methyltransferase</keyword>
<dbReference type="GO" id="GO:0032259">
    <property type="term" value="P:methylation"/>
    <property type="evidence" value="ECO:0007669"/>
    <property type="project" value="UniProtKB-KW"/>
</dbReference>
<dbReference type="AlphaFoldDB" id="A0AAU8A8H8"/>
<keyword evidence="2" id="KW-0808">Transferase</keyword>
<evidence type="ECO:0000256" key="2">
    <source>
        <dbReference type="ARBA" id="ARBA00022679"/>
    </source>
</evidence>
<dbReference type="PANTHER" id="PTHR43464">
    <property type="entry name" value="METHYLTRANSFERASE"/>
    <property type="match status" value="1"/>
</dbReference>
<feature type="domain" description="Methyltransferase type 11" evidence="4">
    <location>
        <begin position="47"/>
        <end position="141"/>
    </location>
</feature>
<organism evidence="5">
    <name type="scientific">Christensenella massiliensis</name>
    <dbReference type="NCBI Taxonomy" id="1805714"/>
    <lineage>
        <taxon>Bacteria</taxon>
        <taxon>Bacillati</taxon>
        <taxon>Bacillota</taxon>
        <taxon>Clostridia</taxon>
        <taxon>Christensenellales</taxon>
        <taxon>Christensenellaceae</taxon>
        <taxon>Christensenella</taxon>
    </lineage>
</organism>
<dbReference type="Pfam" id="PF08241">
    <property type="entry name" value="Methyltransf_11"/>
    <property type="match status" value="1"/>
</dbReference>
<proteinExistence type="predicted"/>
<evidence type="ECO:0000256" key="1">
    <source>
        <dbReference type="ARBA" id="ARBA00022603"/>
    </source>
</evidence>
<dbReference type="RefSeq" id="WP_079545824.1">
    <property type="nucleotide sequence ID" value="NZ_CP117826.1"/>
</dbReference>
<dbReference type="InterPro" id="IPR029063">
    <property type="entry name" value="SAM-dependent_MTases_sf"/>
</dbReference>
<dbReference type="InterPro" id="IPR013216">
    <property type="entry name" value="Methyltransf_11"/>
</dbReference>